<dbReference type="Pfam" id="PF19315">
    <property type="entry name" value="MC_hydratase"/>
    <property type="match status" value="1"/>
</dbReference>
<dbReference type="EMBL" id="CAEZXN010000023">
    <property type="protein sequence ID" value="CAB4698951.1"/>
    <property type="molecule type" value="Genomic_DNA"/>
</dbReference>
<dbReference type="InterPro" id="IPR048274">
    <property type="entry name" value="MC_hydratase"/>
</dbReference>
<dbReference type="EMBL" id="CAFBAA010000020">
    <property type="protein sequence ID" value="CAB4843512.1"/>
    <property type="molecule type" value="Genomic_DNA"/>
</dbReference>
<dbReference type="InterPro" id="IPR052342">
    <property type="entry name" value="MCH/BMMD"/>
</dbReference>
<accession>A0A6J6MTJ1</accession>
<gene>
    <name evidence="1" type="ORF">UFOPK2342_00800</name>
    <name evidence="2" type="ORF">UFOPK2423_01060</name>
    <name evidence="3" type="ORF">UFOPK3266_00902</name>
    <name evidence="4" type="ORF">UFOPK4367_00628</name>
</gene>
<dbReference type="EMBL" id="CAFBRC010000031">
    <property type="protein sequence ID" value="CAB5074633.1"/>
    <property type="molecule type" value="Genomic_DNA"/>
</dbReference>
<evidence type="ECO:0000313" key="2">
    <source>
        <dbReference type="EMBL" id="CAB4698951.1"/>
    </source>
</evidence>
<evidence type="ECO:0000313" key="3">
    <source>
        <dbReference type="EMBL" id="CAB4843512.1"/>
    </source>
</evidence>
<sequence length="174" mass="19557">MTVHEPSLGNYFEAFTVGDVYQHPLGRTINETDNTWFTLLTMNTNQYHFNTHFSKNHPITNGRIIVNSGFTIALVLGMTVSDISHHAIVNLELTDIKLTHPVFVNDTIYAESIIVAKRESASRPYAGIVTVKTRGLNQDGDVVVSWTRSVMVYKESARETNKYFPQAKTGPLEI</sequence>
<evidence type="ECO:0000313" key="1">
    <source>
        <dbReference type="EMBL" id="CAB4676264.1"/>
    </source>
</evidence>
<dbReference type="InterPro" id="IPR029069">
    <property type="entry name" value="HotDog_dom_sf"/>
</dbReference>
<dbReference type="GO" id="GO:0016829">
    <property type="term" value="F:lyase activity"/>
    <property type="evidence" value="ECO:0007669"/>
    <property type="project" value="InterPro"/>
</dbReference>
<dbReference type="PANTHER" id="PTHR43664">
    <property type="entry name" value="MONOAMINE OXIDASE-RELATED"/>
    <property type="match status" value="1"/>
</dbReference>
<evidence type="ECO:0000313" key="4">
    <source>
        <dbReference type="EMBL" id="CAB5074633.1"/>
    </source>
</evidence>
<name>A0A6J6MTJ1_9ZZZZ</name>
<dbReference type="CDD" id="cd03451">
    <property type="entry name" value="FkbR2"/>
    <property type="match status" value="1"/>
</dbReference>
<dbReference type="AlphaFoldDB" id="A0A6J6MTJ1"/>
<protein>
    <submittedName>
        <fullName evidence="1">Unannotated protein</fullName>
    </submittedName>
</protein>
<dbReference type="Gene3D" id="3.10.129.10">
    <property type="entry name" value="Hotdog Thioesterase"/>
    <property type="match status" value="1"/>
</dbReference>
<reference evidence="1" key="1">
    <citation type="submission" date="2020-05" db="EMBL/GenBank/DDBJ databases">
        <authorList>
            <person name="Chiriac C."/>
            <person name="Salcher M."/>
            <person name="Ghai R."/>
            <person name="Kavagutti S V."/>
        </authorList>
    </citation>
    <scope>NUCLEOTIDE SEQUENCE</scope>
</reference>
<dbReference type="SUPFAM" id="SSF54637">
    <property type="entry name" value="Thioesterase/thiol ester dehydrase-isomerase"/>
    <property type="match status" value="1"/>
</dbReference>
<dbReference type="EMBL" id="CAEZXB010000012">
    <property type="protein sequence ID" value="CAB4676264.1"/>
    <property type="molecule type" value="Genomic_DNA"/>
</dbReference>
<dbReference type="PANTHER" id="PTHR43664:SF1">
    <property type="entry name" value="BETA-METHYLMALYL-COA DEHYDRATASE"/>
    <property type="match status" value="1"/>
</dbReference>
<organism evidence="1">
    <name type="scientific">freshwater metagenome</name>
    <dbReference type="NCBI Taxonomy" id="449393"/>
    <lineage>
        <taxon>unclassified sequences</taxon>
        <taxon>metagenomes</taxon>
        <taxon>ecological metagenomes</taxon>
    </lineage>
</organism>
<proteinExistence type="predicted"/>